<keyword evidence="2" id="KW-1185">Reference proteome</keyword>
<accession>A0A8J7I6P1</accession>
<sequence length="52" mass="5624">MTAVCPPRALYRDVDIRDKGCPDFSGFNVAATPRLIERSLNFIDAGVLVTAA</sequence>
<dbReference type="Proteomes" id="UP000662314">
    <property type="component" value="Unassembled WGS sequence"/>
</dbReference>
<evidence type="ECO:0000313" key="1">
    <source>
        <dbReference type="EMBL" id="MBH8577095.1"/>
    </source>
</evidence>
<name>A0A8J7I6P1_9NOST</name>
<dbReference type="RefSeq" id="WP_214435809.1">
    <property type="nucleotide sequence ID" value="NZ_CAWPUQ010000184.1"/>
</dbReference>
<dbReference type="AlphaFoldDB" id="A0A8J7I6P1"/>
<comment type="caution">
    <text evidence="1">The sequence shown here is derived from an EMBL/GenBank/DDBJ whole genome shotgun (WGS) entry which is preliminary data.</text>
</comment>
<proteinExistence type="predicted"/>
<protein>
    <submittedName>
        <fullName evidence="1">Uncharacterized protein</fullName>
    </submittedName>
</protein>
<gene>
    <name evidence="1" type="ORF">I8752_29770</name>
</gene>
<organism evidence="1 2">
    <name type="scientific">Dendronalium phyllosphericum CENA369</name>
    <dbReference type="NCBI Taxonomy" id="1725256"/>
    <lineage>
        <taxon>Bacteria</taxon>
        <taxon>Bacillati</taxon>
        <taxon>Cyanobacteriota</taxon>
        <taxon>Cyanophyceae</taxon>
        <taxon>Nostocales</taxon>
        <taxon>Nostocaceae</taxon>
        <taxon>Dendronalium</taxon>
        <taxon>Dendronalium phyllosphericum</taxon>
    </lineage>
</organism>
<reference evidence="1 2" key="1">
    <citation type="journal article" date="2021" name="Int. J. Syst. Evol. Microbiol.">
        <title>Amazonocrinis nigriterrae gen. nov., sp. nov., Atlanticothrix silvestris gen. nov., sp. nov. and Dendronalium phyllosphericum gen. nov., sp. nov., nostocacean cyanobacteria from Brazilian environments.</title>
        <authorList>
            <person name="Alvarenga D.O."/>
            <person name="Andreote A.P.D."/>
            <person name="Branco L.H.Z."/>
            <person name="Delbaje E."/>
            <person name="Cruz R.B."/>
            <person name="Varani A.M."/>
            <person name="Fiore M.F."/>
        </authorList>
    </citation>
    <scope>NUCLEOTIDE SEQUENCE [LARGE SCALE GENOMIC DNA]</scope>
    <source>
        <strain evidence="1 2">CENA369</strain>
    </source>
</reference>
<evidence type="ECO:0000313" key="2">
    <source>
        <dbReference type="Proteomes" id="UP000662314"/>
    </source>
</evidence>
<dbReference type="EMBL" id="JAECZA010000254">
    <property type="protein sequence ID" value="MBH8577095.1"/>
    <property type="molecule type" value="Genomic_DNA"/>
</dbReference>